<dbReference type="EMBL" id="LAZR01004040">
    <property type="protein sequence ID" value="KKN12352.1"/>
    <property type="molecule type" value="Genomic_DNA"/>
</dbReference>
<sequence>MTRRKYNPKKYKRTFPGDPLTSKWTIRKILISGEKRDVLIRKRNGKREVRVIDDKRMSPIISFTEAKKIHRKRSQRAKTIDNSQTSKKTKGFANKSWAENPGRTDVKGIDTKKRKK</sequence>
<dbReference type="AlphaFoldDB" id="A0A0F9NK57"/>
<reference evidence="2" key="1">
    <citation type="journal article" date="2015" name="Nature">
        <title>Complex archaea that bridge the gap between prokaryotes and eukaryotes.</title>
        <authorList>
            <person name="Spang A."/>
            <person name="Saw J.H."/>
            <person name="Jorgensen S.L."/>
            <person name="Zaremba-Niedzwiedzka K."/>
            <person name="Martijn J."/>
            <person name="Lind A.E."/>
            <person name="van Eijk R."/>
            <person name="Schleper C."/>
            <person name="Guy L."/>
            <person name="Ettema T.J."/>
        </authorList>
    </citation>
    <scope>NUCLEOTIDE SEQUENCE</scope>
</reference>
<feature type="compositionally biased region" description="Basic and acidic residues" evidence="1">
    <location>
        <begin position="102"/>
        <end position="116"/>
    </location>
</feature>
<protein>
    <submittedName>
        <fullName evidence="2">Uncharacterized protein</fullName>
    </submittedName>
</protein>
<comment type="caution">
    <text evidence="2">The sequence shown here is derived from an EMBL/GenBank/DDBJ whole genome shotgun (WGS) entry which is preliminary data.</text>
</comment>
<name>A0A0F9NK57_9ZZZZ</name>
<gene>
    <name evidence="2" type="ORF">LCGC14_1017310</name>
</gene>
<organism evidence="2">
    <name type="scientific">marine sediment metagenome</name>
    <dbReference type="NCBI Taxonomy" id="412755"/>
    <lineage>
        <taxon>unclassified sequences</taxon>
        <taxon>metagenomes</taxon>
        <taxon>ecological metagenomes</taxon>
    </lineage>
</organism>
<accession>A0A0F9NK57</accession>
<evidence type="ECO:0000256" key="1">
    <source>
        <dbReference type="SAM" id="MobiDB-lite"/>
    </source>
</evidence>
<evidence type="ECO:0000313" key="2">
    <source>
        <dbReference type="EMBL" id="KKN12352.1"/>
    </source>
</evidence>
<proteinExistence type="predicted"/>
<feature type="region of interest" description="Disordered" evidence="1">
    <location>
        <begin position="67"/>
        <end position="116"/>
    </location>
</feature>